<name>A0A6G1L3L9_9PEZI</name>
<dbReference type="OrthoDB" id="3819888at2759"/>
<dbReference type="FunFam" id="3.40.50.720:FF:000084">
    <property type="entry name" value="Short-chain dehydrogenase reductase"/>
    <property type="match status" value="1"/>
</dbReference>
<feature type="compositionally biased region" description="Polar residues" evidence="5">
    <location>
        <begin position="238"/>
        <end position="248"/>
    </location>
</feature>
<dbReference type="Pfam" id="PF00106">
    <property type="entry name" value="adh_short"/>
    <property type="match status" value="1"/>
</dbReference>
<dbReference type="PRINTS" id="PR00081">
    <property type="entry name" value="GDHRDH"/>
</dbReference>
<gene>
    <name evidence="6" type="ORF">EJ03DRAFT_344506</name>
</gene>
<dbReference type="GO" id="GO:0016491">
    <property type="term" value="F:oxidoreductase activity"/>
    <property type="evidence" value="ECO:0007669"/>
    <property type="project" value="UniProtKB-KW"/>
</dbReference>
<dbReference type="EMBL" id="ML995855">
    <property type="protein sequence ID" value="KAF2767521.1"/>
    <property type="molecule type" value="Genomic_DNA"/>
</dbReference>
<accession>A0A6G1L3L9</accession>
<dbReference type="PANTHER" id="PTHR43618:SF4">
    <property type="entry name" value="SHORT CHAIN DEHYDROGENASE_REDUCTASE FAMILY (AFU_ORTHOLOGUE AFUA_7G04540)"/>
    <property type="match status" value="1"/>
</dbReference>
<proteinExistence type="inferred from homology"/>
<keyword evidence="2" id="KW-0521">NADP</keyword>
<dbReference type="InterPro" id="IPR052178">
    <property type="entry name" value="Sec_Metab_Biosynth_SDR"/>
</dbReference>
<dbReference type="PRINTS" id="PR00080">
    <property type="entry name" value="SDRFAMILY"/>
</dbReference>
<evidence type="ECO:0000313" key="7">
    <source>
        <dbReference type="Proteomes" id="UP000799436"/>
    </source>
</evidence>
<evidence type="ECO:0000256" key="1">
    <source>
        <dbReference type="ARBA" id="ARBA00006484"/>
    </source>
</evidence>
<organism evidence="6 7">
    <name type="scientific">Teratosphaeria nubilosa</name>
    <dbReference type="NCBI Taxonomy" id="161662"/>
    <lineage>
        <taxon>Eukaryota</taxon>
        <taxon>Fungi</taxon>
        <taxon>Dikarya</taxon>
        <taxon>Ascomycota</taxon>
        <taxon>Pezizomycotina</taxon>
        <taxon>Dothideomycetes</taxon>
        <taxon>Dothideomycetidae</taxon>
        <taxon>Mycosphaerellales</taxon>
        <taxon>Teratosphaeriaceae</taxon>
        <taxon>Teratosphaeria</taxon>
    </lineage>
</organism>
<dbReference type="CDD" id="cd05233">
    <property type="entry name" value="SDR_c"/>
    <property type="match status" value="1"/>
</dbReference>
<evidence type="ECO:0000256" key="4">
    <source>
        <dbReference type="RuleBase" id="RU000363"/>
    </source>
</evidence>
<evidence type="ECO:0000256" key="2">
    <source>
        <dbReference type="ARBA" id="ARBA00022857"/>
    </source>
</evidence>
<comment type="similarity">
    <text evidence="1 4">Belongs to the short-chain dehydrogenases/reductases (SDR) family.</text>
</comment>
<dbReference type="SUPFAM" id="SSF51735">
    <property type="entry name" value="NAD(P)-binding Rossmann-fold domains"/>
    <property type="match status" value="1"/>
</dbReference>
<reference evidence="6" key="1">
    <citation type="journal article" date="2020" name="Stud. Mycol.">
        <title>101 Dothideomycetes genomes: a test case for predicting lifestyles and emergence of pathogens.</title>
        <authorList>
            <person name="Haridas S."/>
            <person name="Albert R."/>
            <person name="Binder M."/>
            <person name="Bloem J."/>
            <person name="Labutti K."/>
            <person name="Salamov A."/>
            <person name="Andreopoulos B."/>
            <person name="Baker S."/>
            <person name="Barry K."/>
            <person name="Bills G."/>
            <person name="Bluhm B."/>
            <person name="Cannon C."/>
            <person name="Castanera R."/>
            <person name="Culley D."/>
            <person name="Daum C."/>
            <person name="Ezra D."/>
            <person name="Gonzalez J."/>
            <person name="Henrissat B."/>
            <person name="Kuo A."/>
            <person name="Liang C."/>
            <person name="Lipzen A."/>
            <person name="Lutzoni F."/>
            <person name="Magnuson J."/>
            <person name="Mondo S."/>
            <person name="Nolan M."/>
            <person name="Ohm R."/>
            <person name="Pangilinan J."/>
            <person name="Park H.-J."/>
            <person name="Ramirez L."/>
            <person name="Alfaro M."/>
            <person name="Sun H."/>
            <person name="Tritt A."/>
            <person name="Yoshinaga Y."/>
            <person name="Zwiers L.-H."/>
            <person name="Turgeon B."/>
            <person name="Goodwin S."/>
            <person name="Spatafora J."/>
            <person name="Crous P."/>
            <person name="Grigoriev I."/>
        </authorList>
    </citation>
    <scope>NUCLEOTIDE SEQUENCE</scope>
    <source>
        <strain evidence="6">CBS 116005</strain>
    </source>
</reference>
<protein>
    <submittedName>
        <fullName evidence="6">NAD(P)-binding protein</fullName>
    </submittedName>
</protein>
<keyword evidence="3" id="KW-0560">Oxidoreductase</keyword>
<sequence length="300" mass="32438">MSSDNASAHNNDQFKLSELFNVKDKVALITGGGSGIGLMYTQALAVNGAKVYIVGRTAEKLETVAKTYSQGIPGQIIPITADVTSKDSIKKLYEEISSKETHLDILVNNAGIMSGNVVTTEASSADELKKNMFDDEKNSFQDWDDIWRTNVTGYYFMATAFVPLLAKASEHQQGWSATIINVASISGQVLTMQHHPQYNSSKADTIHLSRMLASEIANNEIKIRVNSISPGVFPSEMTAGSSGANQKSELPKDKFESKVPAKRPGTDRDMASVLLFAATNTYLNGQDITVDGGYTLSAGR</sequence>
<evidence type="ECO:0000256" key="5">
    <source>
        <dbReference type="SAM" id="MobiDB-lite"/>
    </source>
</evidence>
<keyword evidence="7" id="KW-1185">Reference proteome</keyword>
<dbReference type="InterPro" id="IPR002347">
    <property type="entry name" value="SDR_fam"/>
</dbReference>
<dbReference type="InterPro" id="IPR036291">
    <property type="entry name" value="NAD(P)-bd_dom_sf"/>
</dbReference>
<dbReference type="PANTHER" id="PTHR43618">
    <property type="entry name" value="7-ALPHA-HYDROXYSTEROID DEHYDROGENASE"/>
    <property type="match status" value="1"/>
</dbReference>
<dbReference type="Proteomes" id="UP000799436">
    <property type="component" value="Unassembled WGS sequence"/>
</dbReference>
<evidence type="ECO:0000256" key="3">
    <source>
        <dbReference type="ARBA" id="ARBA00023002"/>
    </source>
</evidence>
<dbReference type="AlphaFoldDB" id="A0A6G1L3L9"/>
<feature type="compositionally biased region" description="Basic and acidic residues" evidence="5">
    <location>
        <begin position="249"/>
        <end position="266"/>
    </location>
</feature>
<dbReference type="Gene3D" id="3.40.50.720">
    <property type="entry name" value="NAD(P)-binding Rossmann-like Domain"/>
    <property type="match status" value="1"/>
</dbReference>
<evidence type="ECO:0000313" key="6">
    <source>
        <dbReference type="EMBL" id="KAF2767521.1"/>
    </source>
</evidence>
<feature type="region of interest" description="Disordered" evidence="5">
    <location>
        <begin position="234"/>
        <end position="266"/>
    </location>
</feature>